<organism evidence="4 5">
    <name type="scientific">Pedobacter panaciterrae</name>
    <dbReference type="NCBI Taxonomy" id="363849"/>
    <lineage>
        <taxon>Bacteria</taxon>
        <taxon>Pseudomonadati</taxon>
        <taxon>Bacteroidota</taxon>
        <taxon>Sphingobacteriia</taxon>
        <taxon>Sphingobacteriales</taxon>
        <taxon>Sphingobacteriaceae</taxon>
        <taxon>Pedobacter</taxon>
    </lineage>
</organism>
<dbReference type="InterPro" id="IPR006860">
    <property type="entry name" value="FecR"/>
</dbReference>
<dbReference type="EMBL" id="JBBEUB010000001">
    <property type="protein sequence ID" value="MEJ2901821.1"/>
    <property type="molecule type" value="Genomic_DNA"/>
</dbReference>
<protein>
    <submittedName>
        <fullName evidence="4">FecR domain-containing protein</fullName>
    </submittedName>
</protein>
<feature type="domain" description="FecR protein" evidence="2">
    <location>
        <begin position="96"/>
        <end position="187"/>
    </location>
</feature>
<dbReference type="RefSeq" id="WP_172660745.1">
    <property type="nucleotide sequence ID" value="NZ_CBFGNQ010000020.1"/>
</dbReference>
<feature type="transmembrane region" description="Helical" evidence="1">
    <location>
        <begin position="61"/>
        <end position="82"/>
    </location>
</feature>
<name>A0ABU8NHY7_9SPHI</name>
<proteinExistence type="predicted"/>
<keyword evidence="1" id="KW-0812">Transmembrane</keyword>
<reference evidence="4 5" key="1">
    <citation type="submission" date="2024-03" db="EMBL/GenBank/DDBJ databases">
        <title>Sequence of Lycoming College Course Isolates.</title>
        <authorList>
            <person name="Plotts O."/>
            <person name="Newman J."/>
        </authorList>
    </citation>
    <scope>NUCLEOTIDE SEQUENCE [LARGE SCALE GENOMIC DNA]</scope>
    <source>
        <strain evidence="4 5">CJB-3</strain>
    </source>
</reference>
<evidence type="ECO:0000256" key="1">
    <source>
        <dbReference type="SAM" id="Phobius"/>
    </source>
</evidence>
<dbReference type="Proteomes" id="UP001378956">
    <property type="component" value="Unassembled WGS sequence"/>
</dbReference>
<gene>
    <name evidence="4" type="ORF">WAE58_05280</name>
</gene>
<evidence type="ECO:0000259" key="3">
    <source>
        <dbReference type="Pfam" id="PF16344"/>
    </source>
</evidence>
<dbReference type="Pfam" id="PF16344">
    <property type="entry name" value="FecR_C"/>
    <property type="match status" value="1"/>
</dbReference>
<keyword evidence="5" id="KW-1185">Reference proteome</keyword>
<evidence type="ECO:0000313" key="4">
    <source>
        <dbReference type="EMBL" id="MEJ2901821.1"/>
    </source>
</evidence>
<accession>A0ABU8NHY7</accession>
<keyword evidence="1" id="KW-0472">Membrane</keyword>
<dbReference type="PIRSF" id="PIRSF018266">
    <property type="entry name" value="FecR"/>
    <property type="match status" value="1"/>
</dbReference>
<sequence length="306" mass="34334">MDAKNKKEIYKEFGISDPSEFFEDQDDKEQLRKEMLARITASRYAHDKQSANKQKRISKKLMLAMAAAISFVLLSAGIVFYYNSYFKANDFVIVKVPMGKTQLVTLPDGSTVWLNAASTLKYPKKFGAKRIVYLEDGEGFFNVVHNEKVPFIVESSSLKTFVLGTSFVVKSYKSLSTASVSVVTGKVAVSNHDKQISVLTPNQEVVYNKVTHKPKTLTTKAVEKTEWNNGKVNLNGVYFEEAVLAVENAYGVKIDYDKELFKNCQNTFNINAKQSLKETLDLIALIQGITYQIKEKEVLITGNGCN</sequence>
<dbReference type="Pfam" id="PF04773">
    <property type="entry name" value="FecR"/>
    <property type="match status" value="1"/>
</dbReference>
<dbReference type="InterPro" id="IPR032508">
    <property type="entry name" value="FecR_C"/>
</dbReference>
<keyword evidence="1" id="KW-1133">Transmembrane helix</keyword>
<evidence type="ECO:0000259" key="2">
    <source>
        <dbReference type="Pfam" id="PF04773"/>
    </source>
</evidence>
<dbReference type="Gene3D" id="2.60.120.1440">
    <property type="match status" value="1"/>
</dbReference>
<dbReference type="PANTHER" id="PTHR30273">
    <property type="entry name" value="PERIPLASMIC SIGNAL SENSOR AND SIGMA FACTOR ACTIVATOR FECR-RELATED"/>
    <property type="match status" value="1"/>
</dbReference>
<dbReference type="PANTHER" id="PTHR30273:SF2">
    <property type="entry name" value="PROTEIN FECR"/>
    <property type="match status" value="1"/>
</dbReference>
<dbReference type="InterPro" id="IPR012373">
    <property type="entry name" value="Ferrdict_sens_TM"/>
</dbReference>
<dbReference type="Gene3D" id="3.55.50.30">
    <property type="match status" value="1"/>
</dbReference>
<evidence type="ECO:0000313" key="5">
    <source>
        <dbReference type="Proteomes" id="UP001378956"/>
    </source>
</evidence>
<feature type="domain" description="Protein FecR C-terminal" evidence="3">
    <location>
        <begin position="233"/>
        <end position="300"/>
    </location>
</feature>
<comment type="caution">
    <text evidence="4">The sequence shown here is derived from an EMBL/GenBank/DDBJ whole genome shotgun (WGS) entry which is preliminary data.</text>
</comment>